<feature type="compositionally biased region" description="Low complexity" evidence="1">
    <location>
        <begin position="29"/>
        <end position="45"/>
    </location>
</feature>
<dbReference type="EMBL" id="ML993878">
    <property type="protein sequence ID" value="KAF2204376.1"/>
    <property type="molecule type" value="Genomic_DNA"/>
</dbReference>
<feature type="region of interest" description="Disordered" evidence="1">
    <location>
        <begin position="217"/>
        <end position="242"/>
    </location>
</feature>
<comment type="caution">
    <text evidence="2">The sequence shown here is derived from an EMBL/GenBank/DDBJ whole genome shotgun (WGS) entry which is preliminary data.</text>
</comment>
<name>A0A9P4JRS4_9PLEO</name>
<evidence type="ECO:0000256" key="1">
    <source>
        <dbReference type="SAM" id="MobiDB-lite"/>
    </source>
</evidence>
<accession>A0A9P4JRS4</accession>
<evidence type="ECO:0000313" key="2">
    <source>
        <dbReference type="EMBL" id="KAF2204376.1"/>
    </source>
</evidence>
<dbReference type="Proteomes" id="UP000799536">
    <property type="component" value="Unassembled WGS sequence"/>
</dbReference>
<dbReference type="AlphaFoldDB" id="A0A9P4JRS4"/>
<evidence type="ECO:0000313" key="3">
    <source>
        <dbReference type="Proteomes" id="UP000799536"/>
    </source>
</evidence>
<organism evidence="2 3">
    <name type="scientific">Delitschia confertaspora ATCC 74209</name>
    <dbReference type="NCBI Taxonomy" id="1513339"/>
    <lineage>
        <taxon>Eukaryota</taxon>
        <taxon>Fungi</taxon>
        <taxon>Dikarya</taxon>
        <taxon>Ascomycota</taxon>
        <taxon>Pezizomycotina</taxon>
        <taxon>Dothideomycetes</taxon>
        <taxon>Pleosporomycetidae</taxon>
        <taxon>Pleosporales</taxon>
        <taxon>Delitschiaceae</taxon>
        <taxon>Delitschia</taxon>
    </lineage>
</organism>
<protein>
    <submittedName>
        <fullName evidence="2">Uncharacterized protein</fullName>
    </submittedName>
</protein>
<gene>
    <name evidence="2" type="ORF">GQ43DRAFT_460830</name>
</gene>
<sequence>MLDSKASKSSKAYSVAEFRDPVTTAATFKRISSSGRSSSKPGGKSTIIKSNPSTSEGLVVIVEDRKKTAKNVAPAEDSISTRTSRHNRTLLFPDTAQQPLIESQPPCSVQHTRALSWSKPFHQRNSKGSIPLSRVSVESRPATNFWPPDILEPPSTVQAARHRKTSRFLQPKDPVESKSTSKVQHPRNKSWRAPKLDRFQPLPPVEVQHPREQAMGGHFSLPVRNKPPMNPAAFSIRTRLRP</sequence>
<reference evidence="2" key="1">
    <citation type="journal article" date="2020" name="Stud. Mycol.">
        <title>101 Dothideomycetes genomes: a test case for predicting lifestyles and emergence of pathogens.</title>
        <authorList>
            <person name="Haridas S."/>
            <person name="Albert R."/>
            <person name="Binder M."/>
            <person name="Bloem J."/>
            <person name="Labutti K."/>
            <person name="Salamov A."/>
            <person name="Andreopoulos B."/>
            <person name="Baker S."/>
            <person name="Barry K."/>
            <person name="Bills G."/>
            <person name="Bluhm B."/>
            <person name="Cannon C."/>
            <person name="Castanera R."/>
            <person name="Culley D."/>
            <person name="Daum C."/>
            <person name="Ezra D."/>
            <person name="Gonzalez J."/>
            <person name="Henrissat B."/>
            <person name="Kuo A."/>
            <person name="Liang C."/>
            <person name="Lipzen A."/>
            <person name="Lutzoni F."/>
            <person name="Magnuson J."/>
            <person name="Mondo S."/>
            <person name="Nolan M."/>
            <person name="Ohm R."/>
            <person name="Pangilinan J."/>
            <person name="Park H.-J."/>
            <person name="Ramirez L."/>
            <person name="Alfaro M."/>
            <person name="Sun H."/>
            <person name="Tritt A."/>
            <person name="Yoshinaga Y."/>
            <person name="Zwiers L.-H."/>
            <person name="Turgeon B."/>
            <person name="Goodwin S."/>
            <person name="Spatafora J."/>
            <person name="Crous P."/>
            <person name="Grigoriev I."/>
        </authorList>
    </citation>
    <scope>NUCLEOTIDE SEQUENCE</scope>
    <source>
        <strain evidence="2">ATCC 74209</strain>
    </source>
</reference>
<feature type="region of interest" description="Disordered" evidence="1">
    <location>
        <begin position="29"/>
        <end position="56"/>
    </location>
</feature>
<proteinExistence type="predicted"/>
<keyword evidence="3" id="KW-1185">Reference proteome</keyword>
<feature type="region of interest" description="Disordered" evidence="1">
    <location>
        <begin position="163"/>
        <end position="202"/>
    </location>
</feature>
<feature type="compositionally biased region" description="Polar residues" evidence="1">
    <location>
        <begin position="47"/>
        <end position="56"/>
    </location>
</feature>